<organism evidence="3">
    <name type="scientific">Sporisorium scitamineum</name>
    <dbReference type="NCBI Taxonomy" id="49012"/>
    <lineage>
        <taxon>Eukaryota</taxon>
        <taxon>Fungi</taxon>
        <taxon>Dikarya</taxon>
        <taxon>Basidiomycota</taxon>
        <taxon>Ustilaginomycotina</taxon>
        <taxon>Ustilaginomycetes</taxon>
        <taxon>Ustilaginales</taxon>
        <taxon>Ustilaginaceae</taxon>
        <taxon>Sporisorium</taxon>
    </lineage>
</organism>
<name>A0A127Z2J6_9BASI</name>
<dbReference type="OrthoDB" id="2556699at2759"/>
<evidence type="ECO:0000256" key="2">
    <source>
        <dbReference type="SAM" id="SignalP"/>
    </source>
</evidence>
<feature type="compositionally biased region" description="Polar residues" evidence="1">
    <location>
        <begin position="222"/>
        <end position="246"/>
    </location>
</feature>
<keyword evidence="2" id="KW-0732">Signal</keyword>
<feature type="signal peptide" evidence="2">
    <location>
        <begin position="1"/>
        <end position="20"/>
    </location>
</feature>
<feature type="region of interest" description="Disordered" evidence="1">
    <location>
        <begin position="380"/>
        <end position="420"/>
    </location>
</feature>
<feature type="compositionally biased region" description="Polar residues" evidence="1">
    <location>
        <begin position="255"/>
        <end position="281"/>
    </location>
</feature>
<evidence type="ECO:0000256" key="1">
    <source>
        <dbReference type="SAM" id="MobiDB-lite"/>
    </source>
</evidence>
<sequence>MKSTWILLLTLALLSLCARTAPLPPDTSSSSRHSIPHPSRPSTKLSRPFLYKRGEVVPSTASNLEQAAEDAVATTKKKDWKRPIAITISAVGLVMTVGWNYISAQSFFSNRAKYYREKKRLEAEKSKPPPQVGDTVCTVEAYYTPDQVETRKPSRTRSPCYVMSQQGGAAGQTTAQQNTVQQQGGAVSQQPGGVVSQQPGGVVSEQPGGSVSPGVGASSDSLTAMLSRDNSVSGGRQPSDAQQESQPPMFFPASQGVTPNVAPGSSSSFASTPAPVSSPYSRAQVGEPLNKRGLGSAAGAEAEAAHEIQEAAHEIKQVAPERPSPSPPSSTSTSPSSSLRTSERTPFLRISLDTRRRLGSSTLQLSDVARARFARPGFAVARTSQPGDHSSMFDDLRSPGADSLAEDEEKVKPSSPRPKSWWKKMKSAKKVSTEDITFGLTVLNTIGNIPSLILTTINAYYYRGNPKVD</sequence>
<dbReference type="AlphaFoldDB" id="A0A127Z2J6"/>
<accession>A0A127Z2J6</accession>
<evidence type="ECO:0000313" key="3">
    <source>
        <dbReference type="EMBL" id="CDR88048.1"/>
    </source>
</evidence>
<feature type="compositionally biased region" description="Low complexity" evidence="1">
    <location>
        <begin position="26"/>
        <end position="43"/>
    </location>
</feature>
<evidence type="ECO:0008006" key="4">
    <source>
        <dbReference type="Google" id="ProtNLM"/>
    </source>
</evidence>
<feature type="chain" id="PRO_5007281092" description="Transmembrane protein" evidence="2">
    <location>
        <begin position="21"/>
        <end position="469"/>
    </location>
</feature>
<feature type="region of interest" description="Disordered" evidence="1">
    <location>
        <begin position="24"/>
        <end position="45"/>
    </location>
</feature>
<feature type="compositionally biased region" description="Basic and acidic residues" evidence="1">
    <location>
        <begin position="303"/>
        <end position="316"/>
    </location>
</feature>
<proteinExistence type="predicted"/>
<feature type="compositionally biased region" description="Low complexity" evidence="1">
    <location>
        <begin position="171"/>
        <end position="221"/>
    </location>
</feature>
<protein>
    <recommendedName>
        <fullName evidence="4">Transmembrane protein</fullName>
    </recommendedName>
</protein>
<feature type="compositionally biased region" description="Low complexity" evidence="1">
    <location>
        <begin position="329"/>
        <end position="340"/>
    </location>
</feature>
<gene>
    <name evidence="3" type="ORF">SPSC_03634</name>
</gene>
<feature type="region of interest" description="Disordered" evidence="1">
    <location>
        <begin position="171"/>
        <end position="353"/>
    </location>
</feature>
<reference evidence="3" key="1">
    <citation type="submission" date="2014-06" db="EMBL/GenBank/DDBJ databases">
        <authorList>
            <person name="Ju J."/>
            <person name="Zhang J."/>
        </authorList>
    </citation>
    <scope>NUCLEOTIDE SEQUENCE</scope>
    <source>
        <strain evidence="3">SscI8</strain>
    </source>
</reference>
<dbReference type="EMBL" id="LK056669">
    <property type="protein sequence ID" value="CDR88048.1"/>
    <property type="molecule type" value="Genomic_DNA"/>
</dbReference>